<feature type="region of interest" description="Disordered" evidence="1">
    <location>
        <begin position="97"/>
        <end position="118"/>
    </location>
</feature>
<evidence type="ECO:0000256" key="1">
    <source>
        <dbReference type="SAM" id="MobiDB-lite"/>
    </source>
</evidence>
<dbReference type="EMBL" id="BMHF01000005">
    <property type="protein sequence ID" value="GGA33269.1"/>
    <property type="molecule type" value="Genomic_DNA"/>
</dbReference>
<organism evidence="3 4">
    <name type="scientific">Paenibacillus physcomitrellae</name>
    <dbReference type="NCBI Taxonomy" id="1619311"/>
    <lineage>
        <taxon>Bacteria</taxon>
        <taxon>Bacillati</taxon>
        <taxon>Bacillota</taxon>
        <taxon>Bacilli</taxon>
        <taxon>Bacillales</taxon>
        <taxon>Paenibacillaceae</taxon>
        <taxon>Paenibacillus</taxon>
    </lineage>
</organism>
<keyword evidence="2" id="KW-0812">Transmembrane</keyword>
<keyword evidence="2" id="KW-0472">Membrane</keyword>
<dbReference type="Proteomes" id="UP000609323">
    <property type="component" value="Unassembled WGS sequence"/>
</dbReference>
<keyword evidence="4" id="KW-1185">Reference proteome</keyword>
<evidence type="ECO:0000313" key="3">
    <source>
        <dbReference type="EMBL" id="GGA33269.1"/>
    </source>
</evidence>
<evidence type="ECO:0008006" key="5">
    <source>
        <dbReference type="Google" id="ProtNLM"/>
    </source>
</evidence>
<protein>
    <recommendedName>
        <fullName evidence="5">DUF2334 domain-containing protein</fullName>
    </recommendedName>
</protein>
<proteinExistence type="predicted"/>
<comment type="caution">
    <text evidence="3">The sequence shown here is derived from an EMBL/GenBank/DDBJ whole genome shotgun (WGS) entry which is preliminary data.</text>
</comment>
<reference evidence="4" key="1">
    <citation type="journal article" date="2019" name="Int. J. Syst. Evol. Microbiol.">
        <title>The Global Catalogue of Microorganisms (GCM) 10K type strain sequencing project: providing services to taxonomists for standard genome sequencing and annotation.</title>
        <authorList>
            <consortium name="The Broad Institute Genomics Platform"/>
            <consortium name="The Broad Institute Genome Sequencing Center for Infectious Disease"/>
            <person name="Wu L."/>
            <person name="Ma J."/>
        </authorList>
    </citation>
    <scope>NUCLEOTIDE SEQUENCE [LARGE SCALE GENOMIC DNA]</scope>
    <source>
        <strain evidence="4">CGMCC 1.15044</strain>
    </source>
</reference>
<keyword evidence="2" id="KW-1133">Transmembrane helix</keyword>
<feature type="transmembrane region" description="Helical" evidence="2">
    <location>
        <begin position="579"/>
        <end position="598"/>
    </location>
</feature>
<feature type="compositionally biased region" description="Low complexity" evidence="1">
    <location>
        <begin position="100"/>
        <end position="118"/>
    </location>
</feature>
<sequence>MKMRVLSLRHQMSGLFLPLLSGLLLPGLLLSGMLLPLLFAFDLWPAIPAQAQSQAQAQVQVQAQARVQVQAQAQSVDVPVESQAAAAVRAPATISSSMDSKNSASFSDTASSSGSTSSPSVLLVYDSLGTGTPQQGSIAALERLAAAYGAEVEEVSLDDYEAGKLRSFGKVIRVVNLAAEPAGSEHKEKEKGPSDFLNDLQGYTGDFLQIGGQLPEPERSKLGISTSVIRQEPVLLTTDEGLHTEFNVQQMTYITAGKGEVYGRLTLQSAQGTFPYSLQSGGTAYVPYFETGGGSELVMAGVMKRWFHEEGPGRAYLLVKEIYPFSNLSLLKAMADQLYEAGIPYIASVRPVFSHTEYPAMQRYLETIKYMQARGGSILVNVPVVMDGVQAQKDELQSEMEGFIDLLVKSGIAPLGAGAEQYWSHDGEYTVKGLSFFDSAVLFPDAKVIPKEPLPVQRSFRSALFSVTMADLRQSYGDNPVQELPVNTAVTYDFPDQAEGLQAIVEELKAAWISFADYKQLSHEVKTQSSTVQSRQGAVVLNGEPLNLNYNGSQVSQDYQYVQQTETSFRRLFQVQNTLFMVIIAFSLIVFGGLLLIGRRLYRRKFLK</sequence>
<evidence type="ECO:0000256" key="2">
    <source>
        <dbReference type="SAM" id="Phobius"/>
    </source>
</evidence>
<accession>A0ABQ1FZX1</accession>
<name>A0ABQ1FZX1_9BACL</name>
<gene>
    <name evidence="3" type="ORF">GCM10010917_18010</name>
</gene>
<dbReference type="RefSeq" id="WP_157739593.1">
    <property type="nucleotide sequence ID" value="NZ_BMHF01000005.1"/>
</dbReference>
<evidence type="ECO:0000313" key="4">
    <source>
        <dbReference type="Proteomes" id="UP000609323"/>
    </source>
</evidence>